<dbReference type="Proteomes" id="UP000037315">
    <property type="component" value="Unassembled WGS sequence"/>
</dbReference>
<keyword evidence="2" id="KW-1185">Reference proteome</keyword>
<dbReference type="EMBL" id="LFEJ01000003">
    <property type="protein sequence ID" value="KMV36377.1"/>
    <property type="molecule type" value="Genomic_DNA"/>
</dbReference>
<dbReference type="Gene3D" id="3.40.1490.10">
    <property type="entry name" value="Bit1"/>
    <property type="match status" value="1"/>
</dbReference>
<protein>
    <recommendedName>
        <fullName evidence="3">DUF2000 domain-containing protein</fullName>
    </recommendedName>
</protein>
<dbReference type="OrthoDB" id="1684239at2"/>
<gene>
    <name evidence="1" type="ORF">ACH50_02915</name>
</gene>
<dbReference type="InterPro" id="IPR018988">
    <property type="entry name" value="DUF2000"/>
</dbReference>
<evidence type="ECO:0000313" key="1">
    <source>
        <dbReference type="EMBL" id="KMV36377.1"/>
    </source>
</evidence>
<accession>A0A0J8VTN1</accession>
<organism evidence="1 2">
    <name type="scientific">Franconibacter pulveris</name>
    <dbReference type="NCBI Taxonomy" id="435910"/>
    <lineage>
        <taxon>Bacteria</taxon>
        <taxon>Pseudomonadati</taxon>
        <taxon>Pseudomonadota</taxon>
        <taxon>Gammaproteobacteria</taxon>
        <taxon>Enterobacterales</taxon>
        <taxon>Enterobacteriaceae</taxon>
        <taxon>Franconibacter</taxon>
    </lineage>
</organism>
<dbReference type="InterPro" id="IPR023476">
    <property type="entry name" value="Pep_tRNA_hydro_II_dom_sf"/>
</dbReference>
<proteinExistence type="predicted"/>
<reference evidence="1 2" key="1">
    <citation type="submission" date="2015-06" db="EMBL/GenBank/DDBJ databases">
        <title>Genome sequencing of Cronobacter sp. strain DJ34 isolated from petroleum contaminated sludge of Duliajan Oil Fields, Assam, India.</title>
        <authorList>
            <person name="Pal S."/>
            <person name="Banerjee T.D."/>
            <person name="Roy A."/>
            <person name="Sar P."/>
            <person name="Kazy S.K."/>
        </authorList>
    </citation>
    <scope>NUCLEOTIDE SEQUENCE [LARGE SCALE GENOMIC DNA]</scope>
    <source>
        <strain evidence="1 2">DJ34</strain>
    </source>
</reference>
<dbReference type="STRING" id="1121863.GCA_000621185_00727"/>
<evidence type="ECO:0008006" key="3">
    <source>
        <dbReference type="Google" id="ProtNLM"/>
    </source>
</evidence>
<dbReference type="SUPFAM" id="SSF102462">
    <property type="entry name" value="Peptidyl-tRNA hydrolase II"/>
    <property type="match status" value="1"/>
</dbReference>
<dbReference type="AlphaFoldDB" id="A0A0J8VTN1"/>
<dbReference type="PATRIC" id="fig|1656095.3.peg.370"/>
<dbReference type="Pfam" id="PF09391">
    <property type="entry name" value="DUF2000"/>
    <property type="match status" value="1"/>
</dbReference>
<dbReference type="RefSeq" id="WP_024557769.1">
    <property type="nucleotide sequence ID" value="NZ_LFEJ01000003.1"/>
</dbReference>
<evidence type="ECO:0000313" key="2">
    <source>
        <dbReference type="Proteomes" id="UP000037315"/>
    </source>
</evidence>
<dbReference type="PROSITE" id="PS51257">
    <property type="entry name" value="PROKAR_LIPOPROTEIN"/>
    <property type="match status" value="1"/>
</dbReference>
<name>A0A0J8VTN1_9ENTR</name>
<comment type="caution">
    <text evidence="1">The sequence shown here is derived from an EMBL/GenBank/DDBJ whole genome shotgun (WGS) entry which is preliminary data.</text>
</comment>
<sequence length="135" mass="14606">MFDTKVAIIVRDDLAVWQRLNVVAFLATGVACAAPDAMGEPYVDAKGRQYGNMLGQPVLVFEGDLAGLQKAHRVGVERELTLVPYVFAMFSTGHDAANREVFMAEDADNLNLVGLALRGPKKAVDKAIKGLSLHH</sequence>